<reference evidence="1 2" key="1">
    <citation type="journal article" date="2019" name="Int. J. Syst. Evol. Microbiol.">
        <title>The Global Catalogue of Microorganisms (GCM) 10K type strain sequencing project: providing services to taxonomists for standard genome sequencing and annotation.</title>
        <authorList>
            <consortium name="The Broad Institute Genomics Platform"/>
            <consortium name="The Broad Institute Genome Sequencing Center for Infectious Disease"/>
            <person name="Wu L."/>
            <person name="Ma J."/>
        </authorList>
    </citation>
    <scope>NUCLEOTIDE SEQUENCE [LARGE SCALE GENOMIC DNA]</scope>
    <source>
        <strain evidence="1 2">JCM 16083</strain>
    </source>
</reference>
<sequence length="158" mass="17922">MQQLEVHFTRDLSPESRVWVYQSDRRLEENEQEQLSQEIDAFVQNWAAHGNGLFADFTFVSPYNLIVAVDDSKVPPSGCSIDAFVRFLTGLGAKHSIDFFVRMKVVAFDGNDWSQLSFEDVSEKAANIRIIDPTIDRLNQLVKSGLTEPQHSGLKTLF</sequence>
<gene>
    <name evidence="1" type="ORF">GCM10009118_16490</name>
</gene>
<dbReference type="Proteomes" id="UP001501126">
    <property type="component" value="Unassembled WGS sequence"/>
</dbReference>
<proteinExistence type="predicted"/>
<comment type="caution">
    <text evidence="1">The sequence shown here is derived from an EMBL/GenBank/DDBJ whole genome shotgun (WGS) entry which is preliminary data.</text>
</comment>
<evidence type="ECO:0008006" key="3">
    <source>
        <dbReference type="Google" id="ProtNLM"/>
    </source>
</evidence>
<dbReference type="RefSeq" id="WP_343786511.1">
    <property type="nucleotide sequence ID" value="NZ_BAAAFH010000011.1"/>
</dbReference>
<name>A0ABN1MQT3_9FLAO</name>
<keyword evidence="2" id="KW-1185">Reference proteome</keyword>
<evidence type="ECO:0000313" key="1">
    <source>
        <dbReference type="EMBL" id="GAA0875240.1"/>
    </source>
</evidence>
<evidence type="ECO:0000313" key="2">
    <source>
        <dbReference type="Proteomes" id="UP001501126"/>
    </source>
</evidence>
<organism evidence="1 2">
    <name type="scientific">Wandonia haliotis</name>
    <dbReference type="NCBI Taxonomy" id="574963"/>
    <lineage>
        <taxon>Bacteria</taxon>
        <taxon>Pseudomonadati</taxon>
        <taxon>Bacteroidota</taxon>
        <taxon>Flavobacteriia</taxon>
        <taxon>Flavobacteriales</taxon>
        <taxon>Crocinitomicaceae</taxon>
        <taxon>Wandonia</taxon>
    </lineage>
</organism>
<dbReference type="EMBL" id="BAAAFH010000011">
    <property type="protein sequence ID" value="GAA0875240.1"/>
    <property type="molecule type" value="Genomic_DNA"/>
</dbReference>
<accession>A0ABN1MQT3</accession>
<protein>
    <recommendedName>
        <fullName evidence="3">ABC transporter ATPase</fullName>
    </recommendedName>
</protein>